<dbReference type="RefSeq" id="XP_013415543.1">
    <property type="nucleotide sequence ID" value="XM_013560089.1"/>
</dbReference>
<dbReference type="Proteomes" id="UP000085678">
    <property type="component" value="Unplaced"/>
</dbReference>
<feature type="compositionally biased region" description="Polar residues" evidence="1">
    <location>
        <begin position="153"/>
        <end position="168"/>
    </location>
</feature>
<dbReference type="AlphaFoldDB" id="A0A1S3JYS5"/>
<feature type="region of interest" description="Disordered" evidence="1">
    <location>
        <begin position="148"/>
        <end position="168"/>
    </location>
</feature>
<keyword evidence="2" id="KW-0812">Transmembrane</keyword>
<protein>
    <submittedName>
        <fullName evidence="4">Uncharacterized protein LOC106177346</fullName>
    </submittedName>
</protein>
<accession>A0A1S3JYS5</accession>
<keyword evidence="2" id="KW-0472">Membrane</keyword>
<sequence length="168" mass="18123">MDLVLFSCRQGLFFVDGAANKSLKCDETGGFGHDSLVCDVIQKREVTPEALTGQVPVAVAISGWISTAVVLIFMVVVIVVIKRRRNPTSQPFADTDHSDTSGLNQNSLNPPGSAARDHEYMSLVANNMATDNNVAEYANVNDSAYTDLGMPANESSQRQPSVADIYQN</sequence>
<proteinExistence type="predicted"/>
<keyword evidence="2" id="KW-1133">Transmembrane helix</keyword>
<dbReference type="InParanoid" id="A0A1S3JYS5"/>
<evidence type="ECO:0000313" key="3">
    <source>
        <dbReference type="Proteomes" id="UP000085678"/>
    </source>
</evidence>
<feature type="transmembrane region" description="Helical" evidence="2">
    <location>
        <begin position="57"/>
        <end position="81"/>
    </location>
</feature>
<feature type="compositionally biased region" description="Polar residues" evidence="1">
    <location>
        <begin position="100"/>
        <end position="110"/>
    </location>
</feature>
<evidence type="ECO:0000313" key="4">
    <source>
        <dbReference type="RefSeq" id="XP_013415543.1"/>
    </source>
</evidence>
<organism evidence="3 4">
    <name type="scientific">Lingula anatina</name>
    <name type="common">Brachiopod</name>
    <name type="synonym">Lingula unguis</name>
    <dbReference type="NCBI Taxonomy" id="7574"/>
    <lineage>
        <taxon>Eukaryota</taxon>
        <taxon>Metazoa</taxon>
        <taxon>Spiralia</taxon>
        <taxon>Lophotrochozoa</taxon>
        <taxon>Brachiopoda</taxon>
        <taxon>Linguliformea</taxon>
        <taxon>Lingulata</taxon>
        <taxon>Lingulida</taxon>
        <taxon>Linguloidea</taxon>
        <taxon>Lingulidae</taxon>
        <taxon>Lingula</taxon>
    </lineage>
</organism>
<reference evidence="4" key="1">
    <citation type="submission" date="2025-08" db="UniProtKB">
        <authorList>
            <consortium name="RefSeq"/>
        </authorList>
    </citation>
    <scope>IDENTIFICATION</scope>
    <source>
        <tissue evidence="4">Gonads</tissue>
    </source>
</reference>
<name>A0A1S3JYS5_LINAN</name>
<gene>
    <name evidence="4" type="primary">LOC106177346</name>
</gene>
<evidence type="ECO:0000256" key="2">
    <source>
        <dbReference type="SAM" id="Phobius"/>
    </source>
</evidence>
<feature type="region of interest" description="Disordered" evidence="1">
    <location>
        <begin position="88"/>
        <end position="115"/>
    </location>
</feature>
<keyword evidence="3" id="KW-1185">Reference proteome</keyword>
<evidence type="ECO:0000256" key="1">
    <source>
        <dbReference type="SAM" id="MobiDB-lite"/>
    </source>
</evidence>
<dbReference type="GeneID" id="106177346"/>
<dbReference type="KEGG" id="lak:106177346"/>